<evidence type="ECO:0000313" key="1">
    <source>
        <dbReference type="EMBL" id="CCD48271.1"/>
    </source>
</evidence>
<dbReference type="EMBL" id="FQ790293">
    <property type="protein sequence ID" value="CCD48271.1"/>
    <property type="molecule type" value="Genomic_DNA"/>
</dbReference>
<organism evidence="1 2">
    <name type="scientific">Botryotinia fuckeliana (strain T4)</name>
    <name type="common">Noble rot fungus</name>
    <name type="synonym">Botrytis cinerea</name>
    <dbReference type="NCBI Taxonomy" id="999810"/>
    <lineage>
        <taxon>Eukaryota</taxon>
        <taxon>Fungi</taxon>
        <taxon>Dikarya</taxon>
        <taxon>Ascomycota</taxon>
        <taxon>Pezizomycotina</taxon>
        <taxon>Leotiomycetes</taxon>
        <taxon>Helotiales</taxon>
        <taxon>Sclerotiniaceae</taxon>
        <taxon>Botrytis</taxon>
    </lineage>
</organism>
<dbReference type="HOGENOM" id="CLU_2687518_0_0_1"/>
<sequence>MYAVGCLDNIGTPAIFGVHHAKAFCPFAPRCQRVNLPQISVLVIYPGFTTPTLQAAAKKNSNPTNEIPCAHIRQ</sequence>
<accession>G2Y6L9</accession>
<protein>
    <submittedName>
        <fullName evidence="1">Uncharacterized protein</fullName>
    </submittedName>
</protein>
<proteinExistence type="predicted"/>
<name>G2Y6L9_BOTF4</name>
<dbReference type="Proteomes" id="UP000008177">
    <property type="component" value="Unplaced contigs"/>
</dbReference>
<evidence type="ECO:0000313" key="2">
    <source>
        <dbReference type="Proteomes" id="UP000008177"/>
    </source>
</evidence>
<dbReference type="InParanoid" id="G2Y6L9"/>
<dbReference type="AlphaFoldDB" id="G2Y6L9"/>
<gene>
    <name evidence="1" type="ORF">BofuT4_uP106550.1</name>
</gene>
<reference evidence="2" key="1">
    <citation type="journal article" date="2011" name="PLoS Genet.">
        <title>Genomic analysis of the necrotrophic fungal pathogens Sclerotinia sclerotiorum and Botrytis cinerea.</title>
        <authorList>
            <person name="Amselem J."/>
            <person name="Cuomo C.A."/>
            <person name="van Kan J.A."/>
            <person name="Viaud M."/>
            <person name="Benito E.P."/>
            <person name="Couloux A."/>
            <person name="Coutinho P.M."/>
            <person name="de Vries R.P."/>
            <person name="Dyer P.S."/>
            <person name="Fillinger S."/>
            <person name="Fournier E."/>
            <person name="Gout L."/>
            <person name="Hahn M."/>
            <person name="Kohn L."/>
            <person name="Lapalu N."/>
            <person name="Plummer K.M."/>
            <person name="Pradier J.M."/>
            <person name="Quevillon E."/>
            <person name="Sharon A."/>
            <person name="Simon A."/>
            <person name="ten Have A."/>
            <person name="Tudzynski B."/>
            <person name="Tudzynski P."/>
            <person name="Wincker P."/>
            <person name="Andrew M."/>
            <person name="Anthouard V."/>
            <person name="Beever R.E."/>
            <person name="Beffa R."/>
            <person name="Benoit I."/>
            <person name="Bouzid O."/>
            <person name="Brault B."/>
            <person name="Chen Z."/>
            <person name="Choquer M."/>
            <person name="Collemare J."/>
            <person name="Cotton P."/>
            <person name="Danchin E.G."/>
            <person name="Da Silva C."/>
            <person name="Gautier A."/>
            <person name="Giraud C."/>
            <person name="Giraud T."/>
            <person name="Gonzalez C."/>
            <person name="Grossetete S."/>
            <person name="Guldener U."/>
            <person name="Henrissat B."/>
            <person name="Howlett B.J."/>
            <person name="Kodira C."/>
            <person name="Kretschmer M."/>
            <person name="Lappartient A."/>
            <person name="Leroch M."/>
            <person name="Levis C."/>
            <person name="Mauceli E."/>
            <person name="Neuveglise C."/>
            <person name="Oeser B."/>
            <person name="Pearson M."/>
            <person name="Poulain J."/>
            <person name="Poussereau N."/>
            <person name="Quesneville H."/>
            <person name="Rascle C."/>
            <person name="Schumacher J."/>
            <person name="Segurens B."/>
            <person name="Sexton A."/>
            <person name="Silva E."/>
            <person name="Sirven C."/>
            <person name="Soanes D.M."/>
            <person name="Talbot N.J."/>
            <person name="Templeton M."/>
            <person name="Yandava C."/>
            <person name="Yarden O."/>
            <person name="Zeng Q."/>
            <person name="Rollins J.A."/>
            <person name="Lebrun M.H."/>
            <person name="Dickman M."/>
        </authorList>
    </citation>
    <scope>NUCLEOTIDE SEQUENCE [LARGE SCALE GENOMIC DNA]</scope>
    <source>
        <strain evidence="2">T4</strain>
    </source>
</reference>